<reference evidence="1" key="1">
    <citation type="submission" date="2020-05" db="EMBL/GenBank/DDBJ databases">
        <authorList>
            <person name="Chiriac C."/>
            <person name="Salcher M."/>
            <person name="Ghai R."/>
            <person name="Kavagutti S V."/>
        </authorList>
    </citation>
    <scope>NUCLEOTIDE SEQUENCE</scope>
</reference>
<organism evidence="1">
    <name type="scientific">freshwater metagenome</name>
    <dbReference type="NCBI Taxonomy" id="449393"/>
    <lineage>
        <taxon>unclassified sequences</taxon>
        <taxon>metagenomes</taxon>
        <taxon>ecological metagenomes</taxon>
    </lineage>
</organism>
<dbReference type="AlphaFoldDB" id="A0A6J7E424"/>
<evidence type="ECO:0000313" key="1">
    <source>
        <dbReference type="EMBL" id="CAB4877842.1"/>
    </source>
</evidence>
<accession>A0A6J7E424</accession>
<sequence>MVPGEDRRLQVLRHLQATDDVASAPGRLLEPVGIIESTECCRIAKFVAEPRCLERSNERLRCDDETGRYRQSGPDELAEIGTLASGDLDVLASEVGESDDPRVLCHSSHSLNHEVVSPSAN</sequence>
<gene>
    <name evidence="1" type="ORF">UFOPK3402_01053</name>
</gene>
<dbReference type="EMBL" id="CAFBLS010000121">
    <property type="protein sequence ID" value="CAB4877842.1"/>
    <property type="molecule type" value="Genomic_DNA"/>
</dbReference>
<protein>
    <submittedName>
        <fullName evidence="1">Unannotated protein</fullName>
    </submittedName>
</protein>
<proteinExistence type="predicted"/>
<name>A0A6J7E424_9ZZZZ</name>